<dbReference type="STRING" id="76947.GCA_002080435_04081"/>
<evidence type="ECO:0000256" key="7">
    <source>
        <dbReference type="SAM" id="MobiDB-lite"/>
    </source>
</evidence>
<name>A0A086PBY2_SPHHM</name>
<reference evidence="9" key="1">
    <citation type="submission" date="2014-08" db="EMBL/GenBank/DDBJ databases">
        <title>Draft genome sequences of Sphingobium herbicidovorans.</title>
        <authorList>
            <person name="Gan H.M."/>
            <person name="Gan H.Y."/>
            <person name="Savka M.A."/>
        </authorList>
    </citation>
    <scope>NUCLEOTIDE SEQUENCE [LARGE SCALE GENOMIC DNA]</scope>
    <source>
        <strain evidence="9">NBRC 16415</strain>
    </source>
</reference>
<comment type="caution">
    <text evidence="9">The sequence shown here is derived from an EMBL/GenBank/DDBJ whole genome shotgun (WGS) entry which is preliminary data.</text>
</comment>
<dbReference type="PIRSF" id="PIRSF000337">
    <property type="entry name" value="NTA_MOA"/>
    <property type="match status" value="1"/>
</dbReference>
<evidence type="ECO:0000256" key="1">
    <source>
        <dbReference type="ARBA" id="ARBA00022630"/>
    </source>
</evidence>
<evidence type="ECO:0000313" key="10">
    <source>
        <dbReference type="Proteomes" id="UP000024284"/>
    </source>
</evidence>
<dbReference type="NCBIfam" id="TIGR03860">
    <property type="entry name" value="FMN_nitrolo"/>
    <property type="match status" value="1"/>
</dbReference>
<dbReference type="InterPro" id="IPR011251">
    <property type="entry name" value="Luciferase-like_dom"/>
</dbReference>
<dbReference type="Gene3D" id="3.20.20.30">
    <property type="entry name" value="Luciferase-like domain"/>
    <property type="match status" value="1"/>
</dbReference>
<dbReference type="AlphaFoldDB" id="A0A086PBY2"/>
<proteinExistence type="inferred from homology"/>
<feature type="region of interest" description="Disordered" evidence="7">
    <location>
        <begin position="443"/>
        <end position="478"/>
    </location>
</feature>
<evidence type="ECO:0000256" key="3">
    <source>
        <dbReference type="ARBA" id="ARBA00023002"/>
    </source>
</evidence>
<keyword evidence="2 6" id="KW-0288">FMN</keyword>
<feature type="binding site" evidence="6">
    <location>
        <position position="62"/>
    </location>
    <ligand>
        <name>FMN</name>
        <dbReference type="ChEBI" id="CHEBI:58210"/>
    </ligand>
</feature>
<dbReference type="InterPro" id="IPR051260">
    <property type="entry name" value="Diverse_substr_monoxygenases"/>
</dbReference>
<gene>
    <name evidence="9" type="ORF">BV98_001267</name>
</gene>
<keyword evidence="1 6" id="KW-0285">Flavoprotein</keyword>
<dbReference type="PATRIC" id="fig|1219045.3.peg.1297"/>
<feature type="binding site" evidence="6">
    <location>
        <position position="158"/>
    </location>
    <ligand>
        <name>FMN</name>
        <dbReference type="ChEBI" id="CHEBI:58210"/>
    </ligand>
</feature>
<evidence type="ECO:0000256" key="4">
    <source>
        <dbReference type="ARBA" id="ARBA00023033"/>
    </source>
</evidence>
<dbReference type="PANTHER" id="PTHR30011:SF16">
    <property type="entry name" value="C2H2 FINGER DOMAIN TRANSCRIPTION FACTOR (EUROFUNG)-RELATED"/>
    <property type="match status" value="1"/>
</dbReference>
<organism evidence="9 10">
    <name type="scientific">Sphingobium herbicidovorans (strain ATCC 700291 / DSM 11019 / CCUG 56400 / KCTC 2939 / LMG 18315 / NBRC 16415 / MH)</name>
    <name type="common">Sphingomonas herbicidovorans</name>
    <dbReference type="NCBI Taxonomy" id="1219045"/>
    <lineage>
        <taxon>Bacteria</taxon>
        <taxon>Pseudomonadati</taxon>
        <taxon>Pseudomonadota</taxon>
        <taxon>Alphaproteobacteria</taxon>
        <taxon>Sphingomonadales</taxon>
        <taxon>Sphingomonadaceae</taxon>
        <taxon>Sphingobium</taxon>
    </lineage>
</organism>
<dbReference type="InterPro" id="IPR016215">
    <property type="entry name" value="NTA_MOA"/>
</dbReference>
<dbReference type="SUPFAM" id="SSF51679">
    <property type="entry name" value="Bacterial luciferase-like"/>
    <property type="match status" value="1"/>
</dbReference>
<dbReference type="Proteomes" id="UP000024284">
    <property type="component" value="Unassembled WGS sequence"/>
</dbReference>
<dbReference type="Pfam" id="PF00296">
    <property type="entry name" value="Bac_luciferase"/>
    <property type="match status" value="1"/>
</dbReference>
<feature type="domain" description="Luciferase-like" evidence="8">
    <location>
        <begin position="9"/>
        <end position="395"/>
    </location>
</feature>
<comment type="similarity">
    <text evidence="5">Belongs to the NtaA/SnaA/DszA monooxygenase family.</text>
</comment>
<keyword evidence="4" id="KW-0503">Monooxygenase</keyword>
<dbReference type="GO" id="GO:0004497">
    <property type="term" value="F:monooxygenase activity"/>
    <property type="evidence" value="ECO:0007669"/>
    <property type="project" value="UniProtKB-KW"/>
</dbReference>
<feature type="compositionally biased region" description="Basic and acidic residues" evidence="7">
    <location>
        <begin position="451"/>
        <end position="467"/>
    </location>
</feature>
<dbReference type="GO" id="GO:0016705">
    <property type="term" value="F:oxidoreductase activity, acting on paired donors, with incorporation or reduction of molecular oxygen"/>
    <property type="evidence" value="ECO:0007669"/>
    <property type="project" value="InterPro"/>
</dbReference>
<evidence type="ECO:0000259" key="8">
    <source>
        <dbReference type="Pfam" id="PF00296"/>
    </source>
</evidence>
<protein>
    <submittedName>
        <fullName evidence="9">Coenzyme F420-dependent N5 N10-methylene tetrahydromethanopterin reductase-dependent oxidoreductase-like protein</fullName>
    </submittedName>
</protein>
<evidence type="ECO:0000313" key="9">
    <source>
        <dbReference type="EMBL" id="KFG90900.1"/>
    </source>
</evidence>
<sequence length="478" mass="53569">MSQAQSRRMRFSMFSTFCPGAGPPSHWHHPKAINFDYTNLSHWIELARKIEEAKFDCFFWADFNGVHDTYKNSTAPAIELALQFPVADPVTLTAALVSVTQNLGFVFSANVIQTHPTEFSRRVSTLDHLSNGRIGWNIVASFQKSAWQNLGYDDVEPHAVRYRRAEEYVNVLYKLVEGSWEDGAVVRDVATGIFGDPSKVHPIGHKGEFYRVPGIHGVEPSPQRVPVLFQAGSSSNGRDFSARHSEAIFFVGNGDNPLPTFANFRRDMVQRLKGFGRKPTDLQFFVGRNYVIGSTEEEARRKDRELQQFLRDTEYVTAYMSSIMGVDFSQVDMDKPFGDFQSDAIQGLFRQVAESYPDKQGTFRDVAMVLALNRFVGTPDQAADEVETFLDAGVDGINYQQMTGTHEVYGFIDHVCPVLKKRGLMQSEYAPGTFREKLFAGTESESGPLLNERHPAAQFRARKDAEARTGAALAESTG</sequence>
<keyword evidence="3" id="KW-0560">Oxidoreductase</keyword>
<dbReference type="eggNOG" id="COG2141">
    <property type="taxonomic scope" value="Bacteria"/>
</dbReference>
<dbReference type="PANTHER" id="PTHR30011">
    <property type="entry name" value="ALKANESULFONATE MONOOXYGENASE-RELATED"/>
    <property type="match status" value="1"/>
</dbReference>
<dbReference type="InterPro" id="IPR036661">
    <property type="entry name" value="Luciferase-like_sf"/>
</dbReference>
<dbReference type="EMBL" id="JFZA02000008">
    <property type="protein sequence ID" value="KFG90900.1"/>
    <property type="molecule type" value="Genomic_DNA"/>
</dbReference>
<evidence type="ECO:0000256" key="6">
    <source>
        <dbReference type="PIRSR" id="PIRSR000337-1"/>
    </source>
</evidence>
<feature type="binding site" evidence="6">
    <location>
        <position position="233"/>
    </location>
    <ligand>
        <name>FMN</name>
        <dbReference type="ChEBI" id="CHEBI:58210"/>
    </ligand>
</feature>
<evidence type="ECO:0000256" key="2">
    <source>
        <dbReference type="ARBA" id="ARBA00022643"/>
    </source>
</evidence>
<feature type="binding site" evidence="6">
    <location>
        <position position="162"/>
    </location>
    <ligand>
        <name>FMN</name>
        <dbReference type="ChEBI" id="CHEBI:58210"/>
    </ligand>
</feature>
<accession>A0A086PBY2</accession>
<evidence type="ECO:0000256" key="5">
    <source>
        <dbReference type="ARBA" id="ARBA00033748"/>
    </source>
</evidence>
<feature type="binding site" evidence="6">
    <location>
        <position position="234"/>
    </location>
    <ligand>
        <name>FMN</name>
        <dbReference type="ChEBI" id="CHEBI:58210"/>
    </ligand>
</feature>
<keyword evidence="10" id="KW-1185">Reference proteome</keyword>